<feature type="transmembrane region" description="Helical" evidence="2">
    <location>
        <begin position="157"/>
        <end position="177"/>
    </location>
</feature>
<keyword evidence="2" id="KW-0812">Transmembrane</keyword>
<feature type="domain" description="Phospholipid/glycerol acyltransferase" evidence="3">
    <location>
        <begin position="209"/>
        <end position="319"/>
    </location>
</feature>
<feature type="transmembrane region" description="Helical" evidence="2">
    <location>
        <begin position="438"/>
        <end position="456"/>
    </location>
</feature>
<keyword evidence="2" id="KW-0472">Membrane</keyword>
<sequence length="882" mass="92040">MTRGILYRHAGLMGGIWAGAALCLAGLTGTANGGVAVILWLLLFAIGCCAGAVLSLRLLRGAASLWPVAPSAALTALAAAALAALPDGSGPVAAAALSAMALGVGLCTAPLLRALRRGAVAPGRALAGASAIAALVAALAGALGLGLAASGAGLPQIALYGAAAALLATAAAIRLFPRDALQGFVRMALRGWFRVDVEGAEHLSAEGPVIFMSNHVSLVDGPLMFALIGRDCTFAMDPGWAGKPGLSRLGNLVPLAPVDPTEPVSMKELAGHVRGGGAAMIFPEGRLTVHGGLMKIFPGAAWLLDMADAPVVPVSIEGLEFSRWSRRKIGFRRRWFPRVRVRVGPPQRLGLDPAVKGAARREAANAALVDLMERHRFEAINRCETLNDALNDVIARFGARGNVIDDAMGNSLSRGKLRVGAAALGAELARRTEIDDHVGVLLPTVAAAPVVLFALWRERRIPALLNPTLGTGPALSCLRTARVSRVISSRAFVTIGKLEAVIDAFEENGVEILWTEDIRAAIGRKEKLKALLSASRPGRGGATADTPAAILFTSGTEGAPKGVVLSHGNLLANVAQLRARTDVGPADKMFSALPMFHSLGLTGGVLFPLICGARVALYPSPLHYREIPHMAYIHQPTIILGTDTFLSGWGRKASPADFATLRAAIAGAEPVKQNTRNYWADQFGVRILEGYGTTEAGPVLALNTPSSHKSGTVGRMLPGIAIRLKEVPGLPGNKLFIKGPNIMKGYYLPEAPGTLLPPDEGWHDTGDLIDIDADGFVVIRGRQRRFIKVGGEMVSLGAVEALASEVWPGVALAAVGQPDPRKGECVVLAVTAPGLDRAALARHAKEKGVAEISLPARIVEIEELPVLASGKTNYPALTEMLA</sequence>
<dbReference type="EMBL" id="JBEHHI010000001">
    <property type="protein sequence ID" value="MEX5727884.1"/>
    <property type="molecule type" value="Genomic_DNA"/>
</dbReference>
<dbReference type="CDD" id="cd07989">
    <property type="entry name" value="LPLAT_AGPAT-like"/>
    <property type="match status" value="1"/>
</dbReference>
<dbReference type="PANTHER" id="PTHR43201:SF8">
    <property type="entry name" value="ACYL-COA SYNTHETASE FAMILY MEMBER 3"/>
    <property type="match status" value="1"/>
</dbReference>
<feature type="transmembrane region" description="Helical" evidence="2">
    <location>
        <begin position="91"/>
        <end position="112"/>
    </location>
</feature>
<dbReference type="InterPro" id="IPR042099">
    <property type="entry name" value="ANL_N_sf"/>
</dbReference>
<feature type="transmembrane region" description="Helical" evidence="2">
    <location>
        <begin position="65"/>
        <end position="85"/>
    </location>
</feature>
<dbReference type="RefSeq" id="WP_369022840.1">
    <property type="nucleotide sequence ID" value="NZ_JBEHHI010000001.1"/>
</dbReference>
<dbReference type="SMART" id="SM00563">
    <property type="entry name" value="PlsC"/>
    <property type="match status" value="1"/>
</dbReference>
<dbReference type="InterPro" id="IPR020845">
    <property type="entry name" value="AMP-binding_CS"/>
</dbReference>
<dbReference type="Pfam" id="PF13193">
    <property type="entry name" value="AMP-binding_C"/>
    <property type="match status" value="1"/>
</dbReference>
<evidence type="ECO:0000256" key="2">
    <source>
        <dbReference type="SAM" id="Phobius"/>
    </source>
</evidence>
<comment type="similarity">
    <text evidence="1">Belongs to the ATP-dependent AMP-binding enzyme family.</text>
</comment>
<dbReference type="GO" id="GO:0016874">
    <property type="term" value="F:ligase activity"/>
    <property type="evidence" value="ECO:0007669"/>
    <property type="project" value="UniProtKB-KW"/>
</dbReference>
<dbReference type="Proteomes" id="UP001560019">
    <property type="component" value="Unassembled WGS sequence"/>
</dbReference>
<feature type="transmembrane region" description="Helical" evidence="2">
    <location>
        <begin position="124"/>
        <end position="145"/>
    </location>
</feature>
<dbReference type="PANTHER" id="PTHR43201">
    <property type="entry name" value="ACYL-COA SYNTHETASE"/>
    <property type="match status" value="1"/>
</dbReference>
<proteinExistence type="inferred from homology"/>
<feature type="transmembrane region" description="Helical" evidence="2">
    <location>
        <begin position="37"/>
        <end position="58"/>
    </location>
</feature>
<dbReference type="Pfam" id="PF00501">
    <property type="entry name" value="AMP-binding"/>
    <property type="match status" value="1"/>
</dbReference>
<organism evidence="4 5">
    <name type="scientific">Rhodovulum iodosum</name>
    <dbReference type="NCBI Taxonomy" id="68291"/>
    <lineage>
        <taxon>Bacteria</taxon>
        <taxon>Pseudomonadati</taxon>
        <taxon>Pseudomonadota</taxon>
        <taxon>Alphaproteobacteria</taxon>
        <taxon>Rhodobacterales</taxon>
        <taxon>Paracoccaceae</taxon>
        <taxon>Rhodovulum</taxon>
    </lineage>
</organism>
<name>A0ABV3XRQ7_9RHOB</name>
<reference evidence="4 5" key="1">
    <citation type="submission" date="2024-06" db="EMBL/GenBank/DDBJ databases">
        <title>Genome of Rhodovulum iodosum, a marine photoferrotroph.</title>
        <authorList>
            <person name="Bianchini G."/>
            <person name="Nikeleit V."/>
            <person name="Kappler A."/>
            <person name="Bryce C."/>
            <person name="Sanchez-Baracaldo P."/>
        </authorList>
    </citation>
    <scope>NUCLEOTIDE SEQUENCE [LARGE SCALE GENOMIC DNA]</scope>
    <source>
        <strain evidence="4 5">UT/N1</strain>
    </source>
</reference>
<protein>
    <submittedName>
        <fullName evidence="4">Acyl-[acyl-carrier-protein]-phospholipid O-acyltransferase/long-chain-fatty-acid--[acyl-carrier-protein] ligase</fullName>
    </submittedName>
</protein>
<dbReference type="Gene3D" id="3.40.50.12780">
    <property type="entry name" value="N-terminal domain of ligase-like"/>
    <property type="match status" value="1"/>
</dbReference>
<comment type="caution">
    <text evidence="4">The sequence shown here is derived from an EMBL/GenBank/DDBJ whole genome shotgun (WGS) entry which is preliminary data.</text>
</comment>
<accession>A0ABV3XRQ7</accession>
<dbReference type="InterPro" id="IPR002123">
    <property type="entry name" value="Plipid/glycerol_acylTrfase"/>
</dbReference>
<dbReference type="InterPro" id="IPR000873">
    <property type="entry name" value="AMP-dep_synth/lig_dom"/>
</dbReference>
<dbReference type="InterPro" id="IPR025110">
    <property type="entry name" value="AMP-bd_C"/>
</dbReference>
<dbReference type="SUPFAM" id="SSF69593">
    <property type="entry name" value="Glycerol-3-phosphate (1)-acyltransferase"/>
    <property type="match status" value="1"/>
</dbReference>
<dbReference type="Pfam" id="PF01553">
    <property type="entry name" value="Acyltransferase"/>
    <property type="match status" value="1"/>
</dbReference>
<evidence type="ECO:0000313" key="5">
    <source>
        <dbReference type="Proteomes" id="UP001560019"/>
    </source>
</evidence>
<gene>
    <name evidence="4" type="ORF">Ga0609869_001237</name>
</gene>
<evidence type="ECO:0000256" key="1">
    <source>
        <dbReference type="ARBA" id="ARBA00006432"/>
    </source>
</evidence>
<keyword evidence="4" id="KW-0436">Ligase</keyword>
<dbReference type="SUPFAM" id="SSF56801">
    <property type="entry name" value="Acetyl-CoA synthetase-like"/>
    <property type="match status" value="1"/>
</dbReference>
<keyword evidence="2" id="KW-1133">Transmembrane helix</keyword>
<evidence type="ECO:0000259" key="3">
    <source>
        <dbReference type="SMART" id="SM00563"/>
    </source>
</evidence>
<dbReference type="InterPro" id="IPR045851">
    <property type="entry name" value="AMP-bd_C_sf"/>
</dbReference>
<dbReference type="PROSITE" id="PS00455">
    <property type="entry name" value="AMP_BINDING"/>
    <property type="match status" value="1"/>
</dbReference>
<evidence type="ECO:0000313" key="4">
    <source>
        <dbReference type="EMBL" id="MEX5727884.1"/>
    </source>
</evidence>
<feature type="transmembrane region" description="Helical" evidence="2">
    <location>
        <begin position="12"/>
        <end position="31"/>
    </location>
</feature>
<dbReference type="Gene3D" id="3.30.300.30">
    <property type="match status" value="1"/>
</dbReference>
<keyword evidence="5" id="KW-1185">Reference proteome</keyword>